<evidence type="ECO:0000259" key="2">
    <source>
        <dbReference type="Pfam" id="PF07596"/>
    </source>
</evidence>
<keyword evidence="1" id="KW-0812">Transmembrane</keyword>
<dbReference type="AlphaFoldDB" id="A0A518I9W5"/>
<feature type="transmembrane region" description="Helical" evidence="1">
    <location>
        <begin position="12"/>
        <end position="37"/>
    </location>
</feature>
<protein>
    <submittedName>
        <fullName evidence="3">Type II secretion system protein G</fullName>
    </submittedName>
</protein>
<dbReference type="Proteomes" id="UP000318313">
    <property type="component" value="Chromosome"/>
</dbReference>
<accession>A0A518I9W5</accession>
<dbReference type="InterPro" id="IPR012902">
    <property type="entry name" value="N_methyl_site"/>
</dbReference>
<keyword evidence="1" id="KW-0472">Membrane</keyword>
<gene>
    <name evidence="3" type="primary">xcpT_23</name>
    <name evidence="3" type="ORF">Enr17x_18610</name>
</gene>
<dbReference type="Pfam" id="PF07596">
    <property type="entry name" value="SBP_bac_10"/>
    <property type="match status" value="1"/>
</dbReference>
<dbReference type="OrthoDB" id="210622at2"/>
<dbReference type="NCBIfam" id="TIGR02532">
    <property type="entry name" value="IV_pilin_GFxxxE"/>
    <property type="match status" value="1"/>
</dbReference>
<dbReference type="KEGG" id="gfm:Enr17x_18610"/>
<proteinExistence type="predicted"/>
<evidence type="ECO:0000313" key="4">
    <source>
        <dbReference type="Proteomes" id="UP000318313"/>
    </source>
</evidence>
<evidence type="ECO:0000256" key="1">
    <source>
        <dbReference type="SAM" id="Phobius"/>
    </source>
</evidence>
<dbReference type="EMBL" id="CP037452">
    <property type="protein sequence ID" value="QDV49840.1"/>
    <property type="molecule type" value="Genomic_DNA"/>
</dbReference>
<feature type="domain" description="DUF1559" evidence="2">
    <location>
        <begin position="38"/>
        <end position="305"/>
    </location>
</feature>
<dbReference type="RefSeq" id="WP_145307914.1">
    <property type="nucleotide sequence ID" value="NZ_CP037452.1"/>
</dbReference>
<dbReference type="InterPro" id="IPR027558">
    <property type="entry name" value="Pre_pil_HX9DG_C"/>
</dbReference>
<reference evidence="3 4" key="1">
    <citation type="submission" date="2019-03" db="EMBL/GenBank/DDBJ databases">
        <title>Deep-cultivation of Planctomycetes and their phenomic and genomic characterization uncovers novel biology.</title>
        <authorList>
            <person name="Wiegand S."/>
            <person name="Jogler M."/>
            <person name="Boedeker C."/>
            <person name="Pinto D."/>
            <person name="Vollmers J."/>
            <person name="Rivas-Marin E."/>
            <person name="Kohn T."/>
            <person name="Peeters S.H."/>
            <person name="Heuer A."/>
            <person name="Rast P."/>
            <person name="Oberbeckmann S."/>
            <person name="Bunk B."/>
            <person name="Jeske O."/>
            <person name="Meyerdierks A."/>
            <person name="Storesund J.E."/>
            <person name="Kallscheuer N."/>
            <person name="Luecker S."/>
            <person name="Lage O.M."/>
            <person name="Pohl T."/>
            <person name="Merkel B.J."/>
            <person name="Hornburger P."/>
            <person name="Mueller R.-W."/>
            <person name="Bruemmer F."/>
            <person name="Labrenz M."/>
            <person name="Spormann A.M."/>
            <person name="Op den Camp H."/>
            <person name="Overmann J."/>
            <person name="Amann R."/>
            <person name="Jetten M.S.M."/>
            <person name="Mascher T."/>
            <person name="Medema M.H."/>
            <person name="Devos D.P."/>
            <person name="Kaster A.-K."/>
            <person name="Ovreas L."/>
            <person name="Rohde M."/>
            <person name="Galperin M.Y."/>
            <person name="Jogler C."/>
        </authorList>
    </citation>
    <scope>NUCLEOTIDE SEQUENCE [LARGE SCALE GENOMIC DNA]</scope>
    <source>
        <strain evidence="3 4">Enr17</strain>
    </source>
</reference>
<dbReference type="Pfam" id="PF07963">
    <property type="entry name" value="N_methyl"/>
    <property type="match status" value="1"/>
</dbReference>
<dbReference type="PANTHER" id="PTHR30093:SF2">
    <property type="entry name" value="TYPE II SECRETION SYSTEM PROTEIN H"/>
    <property type="match status" value="1"/>
</dbReference>
<dbReference type="NCBIfam" id="TIGR04294">
    <property type="entry name" value="pre_pil_HX9DG"/>
    <property type="match status" value="1"/>
</dbReference>
<organism evidence="3 4">
    <name type="scientific">Gimesia fumaroli</name>
    <dbReference type="NCBI Taxonomy" id="2527976"/>
    <lineage>
        <taxon>Bacteria</taxon>
        <taxon>Pseudomonadati</taxon>
        <taxon>Planctomycetota</taxon>
        <taxon>Planctomycetia</taxon>
        <taxon>Planctomycetales</taxon>
        <taxon>Planctomycetaceae</taxon>
        <taxon>Gimesia</taxon>
    </lineage>
</organism>
<keyword evidence="4" id="KW-1185">Reference proteome</keyword>
<dbReference type="PANTHER" id="PTHR30093">
    <property type="entry name" value="GENERAL SECRETION PATHWAY PROTEIN G"/>
    <property type="match status" value="1"/>
</dbReference>
<evidence type="ECO:0000313" key="3">
    <source>
        <dbReference type="EMBL" id="QDV49840.1"/>
    </source>
</evidence>
<name>A0A518I9W5_9PLAN</name>
<keyword evidence="1" id="KW-1133">Transmembrane helix</keyword>
<dbReference type="SUPFAM" id="SSF54523">
    <property type="entry name" value="Pili subunits"/>
    <property type="match status" value="1"/>
</dbReference>
<dbReference type="InterPro" id="IPR045584">
    <property type="entry name" value="Pilin-like"/>
</dbReference>
<sequence>MTQQNSSRKQRQAFTLIELLVVIAIIAILIALLLPAVQQAREAARRSSCKNNMKQLGIALHNYHEIHSVFPPGYLRRDYSISTFAGPGWGWGTMILPQLEQAGRYNQLRIDEQDLTGDPAIIAITQPKIDTFRCPSMPGGTINEKLKSDPADEGHSISSYKAIFGDLNTQYNYSGDNCSLYAGSCISGGNGAFSPNSSVKFRDMTDGTANTLLIGEVPYGLNGTVNSSGTKIDYRGSVWAGVDPEGSRSNVAVIQTFRGLTGSGTPSTSYRINGTNSNAFGSHHTGGAHFLMGDGSVHFLSENLNNATINRLAARDDGEVVGEY</sequence>
<dbReference type="InterPro" id="IPR011453">
    <property type="entry name" value="DUF1559"/>
</dbReference>
<dbReference type="Gene3D" id="3.30.700.10">
    <property type="entry name" value="Glycoprotein, Type 4 Pilin"/>
    <property type="match status" value="1"/>
</dbReference>